<dbReference type="AlphaFoldDB" id="A0AAX1F7C7"/>
<name>A0AAX1F7C7_9NEIS</name>
<dbReference type="PANTHER" id="PTHR12302:SF26">
    <property type="entry name" value="BLR1266 PROTEIN"/>
    <property type="match status" value="1"/>
</dbReference>
<evidence type="ECO:0000313" key="2">
    <source>
        <dbReference type="EMBL" id="QED91996.1"/>
    </source>
</evidence>
<dbReference type="KEGG" id="eex:EZJ17_04705"/>
<dbReference type="Pfam" id="PF00565">
    <property type="entry name" value="SNase"/>
    <property type="match status" value="1"/>
</dbReference>
<evidence type="ECO:0000313" key="3">
    <source>
        <dbReference type="Proteomes" id="UP000326695"/>
    </source>
</evidence>
<sequence>MKHLLPILQVKGYLKINIVNFAKTNAVSFCGAKTNAAGFVKIGMAGYAMLLAACSTLPASAEPARNNIISGEVVRAWDGDTLHLQDHRSGQRHKIRLAGIDAPELEQAQGKACRDRLAEQVLHRQVQAEIVDTDRYGRKVAQIRLNGQDINRQQVADGCAWHYRRYAREWQSEAEYAAYAEAEAQAKNQRLGLWRQASPQAPWQFRHRQPQQYRH</sequence>
<dbReference type="Proteomes" id="UP000326695">
    <property type="component" value="Chromosome"/>
</dbReference>
<dbReference type="EMBL" id="CP038018">
    <property type="protein sequence ID" value="QED91996.1"/>
    <property type="molecule type" value="Genomic_DNA"/>
</dbReference>
<dbReference type="InterPro" id="IPR035437">
    <property type="entry name" value="SNase_OB-fold_sf"/>
</dbReference>
<dbReference type="SMART" id="SM00318">
    <property type="entry name" value="SNc"/>
    <property type="match status" value="1"/>
</dbReference>
<proteinExistence type="predicted"/>
<feature type="domain" description="TNase-like" evidence="1">
    <location>
        <begin position="67"/>
        <end position="196"/>
    </location>
</feature>
<reference evidence="3" key="1">
    <citation type="journal article" date="2019" name="J. Anim. Genet.">
        <title>Description and whole genome sequencing of Eikenella exigua sp. nov., isolated from brain abscess and blood.</title>
        <authorList>
            <person name="Stormo K.A."/>
            <person name="Nygaard R.M."/>
            <person name="Bruvold T.S."/>
            <person name="Dimmen G."/>
            <person name="Lindemann P.C."/>
            <person name="Jordal S."/>
            <person name="Kommedal O."/>
        </authorList>
    </citation>
    <scope>NUCLEOTIDE SEQUENCE [LARGE SCALE GENOMIC DNA]</scope>
    <source>
        <strain evidence="3">PXX</strain>
    </source>
</reference>
<dbReference type="PROSITE" id="PS50830">
    <property type="entry name" value="TNASE_3"/>
    <property type="match status" value="1"/>
</dbReference>
<protein>
    <submittedName>
        <fullName evidence="2">Thermonuclease family protein</fullName>
    </submittedName>
</protein>
<dbReference type="SUPFAM" id="SSF50199">
    <property type="entry name" value="Staphylococcal nuclease"/>
    <property type="match status" value="1"/>
</dbReference>
<dbReference type="Gene3D" id="2.40.50.90">
    <property type="match status" value="1"/>
</dbReference>
<gene>
    <name evidence="2" type="ORF">EZJ17_04705</name>
</gene>
<evidence type="ECO:0000259" key="1">
    <source>
        <dbReference type="PROSITE" id="PS50830"/>
    </source>
</evidence>
<dbReference type="InterPro" id="IPR016071">
    <property type="entry name" value="Staphylococal_nuclease_OB-fold"/>
</dbReference>
<organism evidence="2 3">
    <name type="scientific">Eikenella exigua</name>
    <dbReference type="NCBI Taxonomy" id="2528037"/>
    <lineage>
        <taxon>Bacteria</taxon>
        <taxon>Pseudomonadati</taxon>
        <taxon>Pseudomonadota</taxon>
        <taxon>Betaproteobacteria</taxon>
        <taxon>Neisseriales</taxon>
        <taxon>Neisseriaceae</taxon>
        <taxon>Eikenella</taxon>
    </lineage>
</organism>
<accession>A0AAX1F7C7</accession>
<keyword evidence="3" id="KW-1185">Reference proteome</keyword>
<dbReference type="PANTHER" id="PTHR12302">
    <property type="entry name" value="EBNA2 BINDING PROTEIN P100"/>
    <property type="match status" value="1"/>
</dbReference>